<dbReference type="InterPro" id="IPR017583">
    <property type="entry name" value="Tagatose/fructose_Pkinase"/>
</dbReference>
<evidence type="ECO:0000313" key="8">
    <source>
        <dbReference type="EMBL" id="OPC85302.1"/>
    </source>
</evidence>
<dbReference type="Proteomes" id="UP000190037">
    <property type="component" value="Unassembled WGS sequence"/>
</dbReference>
<sequence length="311" mass="30918">MIVTVTPNPAWDVTYHLERLARHGANRPASVGGRAGGKGINVTRVLRLLGVAVAAVAPLGGPTGERIRADLAAADIALTSVPVVGETRCTTTIVETASGGATSLNELGPSRTAEEWARVVAATAELLPAASVLVLSGSLPPGVPEGGYAELVARARAAGVPVLLDASGPALLAGVAAGPDVVKPNADELLAATGESDPLRAVARLAARTGAGGAVVASFGPGGMLAASDAGWWRAVPPESVHGNATGAGDAAVAALARGLAEGLPWPERLRDAVALSAAAVAAPLAGDVDGDLYRAWRPRVRVEAVAPPPP</sequence>
<dbReference type="GO" id="GO:0005524">
    <property type="term" value="F:ATP binding"/>
    <property type="evidence" value="ECO:0007669"/>
    <property type="project" value="UniProtKB-KW"/>
</dbReference>
<dbReference type="NCBIfam" id="TIGR03168">
    <property type="entry name" value="1-PFK"/>
    <property type="match status" value="1"/>
</dbReference>
<dbReference type="PANTHER" id="PTHR46566:SF5">
    <property type="entry name" value="1-PHOSPHOFRUCTOKINASE"/>
    <property type="match status" value="1"/>
</dbReference>
<accession>A0A1T3P8F9</accession>
<dbReference type="InterPro" id="IPR029056">
    <property type="entry name" value="Ribokinase-like"/>
</dbReference>
<dbReference type="EMBL" id="MWQN01000001">
    <property type="protein sequence ID" value="OPC85302.1"/>
    <property type="molecule type" value="Genomic_DNA"/>
</dbReference>
<feature type="domain" description="Carbohydrate kinase PfkB" evidence="7">
    <location>
        <begin position="18"/>
        <end position="286"/>
    </location>
</feature>
<evidence type="ECO:0000256" key="2">
    <source>
        <dbReference type="ARBA" id="ARBA00022679"/>
    </source>
</evidence>
<evidence type="ECO:0000256" key="4">
    <source>
        <dbReference type="ARBA" id="ARBA00022777"/>
    </source>
</evidence>
<keyword evidence="2 6" id="KW-0808">Transferase</keyword>
<dbReference type="AlphaFoldDB" id="A0A1T3P8F9"/>
<dbReference type="SUPFAM" id="SSF53613">
    <property type="entry name" value="Ribokinase-like"/>
    <property type="match status" value="1"/>
</dbReference>
<evidence type="ECO:0000259" key="7">
    <source>
        <dbReference type="Pfam" id="PF00294"/>
    </source>
</evidence>
<evidence type="ECO:0000256" key="6">
    <source>
        <dbReference type="PIRNR" id="PIRNR000535"/>
    </source>
</evidence>
<evidence type="ECO:0000256" key="5">
    <source>
        <dbReference type="ARBA" id="ARBA00022840"/>
    </source>
</evidence>
<evidence type="ECO:0000313" key="9">
    <source>
        <dbReference type="Proteomes" id="UP000190037"/>
    </source>
</evidence>
<evidence type="ECO:0000256" key="3">
    <source>
        <dbReference type="ARBA" id="ARBA00022741"/>
    </source>
</evidence>
<dbReference type="RefSeq" id="WP_078979628.1">
    <property type="nucleotide sequence ID" value="NZ_MWQN01000001.1"/>
</dbReference>
<evidence type="ECO:0000256" key="1">
    <source>
        <dbReference type="ARBA" id="ARBA00010688"/>
    </source>
</evidence>
<organism evidence="8 9">
    <name type="scientific">Embleya scabrispora</name>
    <dbReference type="NCBI Taxonomy" id="159449"/>
    <lineage>
        <taxon>Bacteria</taxon>
        <taxon>Bacillati</taxon>
        <taxon>Actinomycetota</taxon>
        <taxon>Actinomycetes</taxon>
        <taxon>Kitasatosporales</taxon>
        <taxon>Streptomycetaceae</taxon>
        <taxon>Embleya</taxon>
    </lineage>
</organism>
<dbReference type="Pfam" id="PF00294">
    <property type="entry name" value="PfkB"/>
    <property type="match status" value="1"/>
</dbReference>
<keyword evidence="5" id="KW-0067">ATP-binding</keyword>
<reference evidence="8 9" key="1">
    <citation type="submission" date="2017-03" db="EMBL/GenBank/DDBJ databases">
        <title>Draft genome sequence of Streptomyces scabrisporus NF3, endophyte isolated from Amphipterygium adstringens.</title>
        <authorList>
            <person name="Vazquez M."/>
            <person name="Ceapa C.D."/>
            <person name="Rodriguez Luna D."/>
            <person name="Sanchez Esquivel S."/>
        </authorList>
    </citation>
    <scope>NUCLEOTIDE SEQUENCE [LARGE SCALE GENOMIC DNA]</scope>
    <source>
        <strain evidence="8 9">NF3</strain>
    </source>
</reference>
<keyword evidence="4" id="KW-0418">Kinase</keyword>
<name>A0A1T3P8F9_9ACTN</name>
<dbReference type="PROSITE" id="PS00583">
    <property type="entry name" value="PFKB_KINASES_1"/>
    <property type="match status" value="1"/>
</dbReference>
<dbReference type="InterPro" id="IPR011611">
    <property type="entry name" value="PfkB_dom"/>
</dbReference>
<dbReference type="STRING" id="159449.B4N89_25740"/>
<gene>
    <name evidence="8" type="ORF">B4N89_25740</name>
</gene>
<dbReference type="PANTHER" id="PTHR46566">
    <property type="entry name" value="1-PHOSPHOFRUCTOKINASE-RELATED"/>
    <property type="match status" value="1"/>
</dbReference>
<keyword evidence="3" id="KW-0547">Nucleotide-binding</keyword>
<dbReference type="GO" id="GO:0008443">
    <property type="term" value="F:phosphofructokinase activity"/>
    <property type="evidence" value="ECO:0007669"/>
    <property type="project" value="TreeGrafter"/>
</dbReference>
<dbReference type="InterPro" id="IPR002173">
    <property type="entry name" value="Carboh/pur_kinase_PfkB_CS"/>
</dbReference>
<comment type="caution">
    <text evidence="8">The sequence shown here is derived from an EMBL/GenBank/DDBJ whole genome shotgun (WGS) entry which is preliminary data.</text>
</comment>
<comment type="similarity">
    <text evidence="1">Belongs to the carbohydrate kinase PfkB family.</text>
</comment>
<dbReference type="Gene3D" id="3.40.1190.20">
    <property type="match status" value="1"/>
</dbReference>
<dbReference type="PIRSF" id="PIRSF000535">
    <property type="entry name" value="1PFK/6PFK/LacC"/>
    <property type="match status" value="1"/>
</dbReference>
<proteinExistence type="inferred from homology"/>
<dbReference type="GO" id="GO:0005829">
    <property type="term" value="C:cytosol"/>
    <property type="evidence" value="ECO:0007669"/>
    <property type="project" value="TreeGrafter"/>
</dbReference>
<protein>
    <recommendedName>
        <fullName evidence="7">Carbohydrate kinase PfkB domain-containing protein</fullName>
    </recommendedName>
</protein>
<keyword evidence="9" id="KW-1185">Reference proteome</keyword>
<dbReference type="OrthoDB" id="9801219at2"/>